<keyword evidence="8" id="KW-1185">Reference proteome</keyword>
<keyword evidence="2 5" id="KW-0479">Metal-binding</keyword>
<dbReference type="GO" id="GO:0016491">
    <property type="term" value="F:oxidoreductase activity"/>
    <property type="evidence" value="ECO:0007669"/>
    <property type="project" value="UniProtKB-KW"/>
</dbReference>
<dbReference type="Gramene" id="Psat03G0442100-T1">
    <property type="protein sequence ID" value="KAI5429824.1"/>
    <property type="gene ID" value="KIW84_034421"/>
</dbReference>
<gene>
    <name evidence="7" type="ORF">KIW84_034421</name>
</gene>
<dbReference type="FunFam" id="2.60.120.330:FF:000079">
    <property type="entry name" value="Protein SRG1"/>
    <property type="match status" value="1"/>
</dbReference>
<feature type="domain" description="Fe2OG dioxygenase" evidence="6">
    <location>
        <begin position="214"/>
        <end position="317"/>
    </location>
</feature>
<protein>
    <recommendedName>
        <fullName evidence="6">Fe2OG dioxygenase domain-containing protein</fullName>
    </recommendedName>
</protein>
<dbReference type="PROSITE" id="PS51471">
    <property type="entry name" value="FE2OG_OXY"/>
    <property type="match status" value="1"/>
</dbReference>
<evidence type="ECO:0000256" key="5">
    <source>
        <dbReference type="RuleBase" id="RU003682"/>
    </source>
</evidence>
<evidence type="ECO:0000259" key="6">
    <source>
        <dbReference type="PROSITE" id="PS51471"/>
    </source>
</evidence>
<keyword evidence="5" id="KW-0560">Oxidoreductase</keyword>
<keyword evidence="4 5" id="KW-0408">Iron</keyword>
<evidence type="ECO:0000313" key="7">
    <source>
        <dbReference type="EMBL" id="KAI5429824.1"/>
    </source>
</evidence>
<keyword evidence="3" id="KW-0847">Vitamin C</keyword>
<evidence type="ECO:0000313" key="8">
    <source>
        <dbReference type="Proteomes" id="UP001058974"/>
    </source>
</evidence>
<dbReference type="GO" id="GO:0046872">
    <property type="term" value="F:metal ion binding"/>
    <property type="evidence" value="ECO:0007669"/>
    <property type="project" value="UniProtKB-KW"/>
</dbReference>
<dbReference type="Pfam" id="PF14226">
    <property type="entry name" value="DIOX_N"/>
    <property type="match status" value="2"/>
</dbReference>
<dbReference type="Gene3D" id="2.60.120.330">
    <property type="entry name" value="B-lactam Antibiotic, Isopenicillin N Synthase, Chain"/>
    <property type="match status" value="1"/>
</dbReference>
<dbReference type="GO" id="GO:0031418">
    <property type="term" value="F:L-ascorbic acid binding"/>
    <property type="evidence" value="ECO:0007669"/>
    <property type="project" value="UniProtKB-KW"/>
</dbReference>
<evidence type="ECO:0000256" key="3">
    <source>
        <dbReference type="ARBA" id="ARBA00022896"/>
    </source>
</evidence>
<dbReference type="SUPFAM" id="SSF51197">
    <property type="entry name" value="Clavaminate synthase-like"/>
    <property type="match status" value="2"/>
</dbReference>
<dbReference type="InterPro" id="IPR026992">
    <property type="entry name" value="DIOX_N"/>
</dbReference>
<sequence>MSLNGADVTQNKDESPTFPYIQESVRNDPFKVPQRYTRSEEVIQKSLFMPQLSSQLPVIDFALLLDRNKDELSKLDIACKEWGFFQVRQVDINALISLQCSYFFQIVNHGVEIDLMQRMKDAAAEFFESPIEKKIKYAMPSGGLEGYGHAPVDWSDRVNLTIYPTRFRQLQFWPEELKDIIEAYSSEIRRVGEQLISSVSLLLGLEEDVLLGLHKELCKGLRANYYPPCNAPENVIGLSSHCDIRTLIVGMQDDTATGTQIRYKGGWIPIKTIPGALLINVGDVIEIWSNGRYKSVEHRVLTNKNKRRITFVSFLYPRDDAEIGPFEHLIDDENPKMYKEITYGEYFGHVRDKKLAGKTHVRATKINEF</sequence>
<evidence type="ECO:0000256" key="1">
    <source>
        <dbReference type="ARBA" id="ARBA00008056"/>
    </source>
</evidence>
<accession>A0A9D4XZB3</accession>
<reference evidence="7 8" key="1">
    <citation type="journal article" date="2022" name="Nat. Genet.">
        <title>Improved pea reference genome and pan-genome highlight genomic features and evolutionary characteristics.</title>
        <authorList>
            <person name="Yang T."/>
            <person name="Liu R."/>
            <person name="Luo Y."/>
            <person name="Hu S."/>
            <person name="Wang D."/>
            <person name="Wang C."/>
            <person name="Pandey M.K."/>
            <person name="Ge S."/>
            <person name="Xu Q."/>
            <person name="Li N."/>
            <person name="Li G."/>
            <person name="Huang Y."/>
            <person name="Saxena R.K."/>
            <person name="Ji Y."/>
            <person name="Li M."/>
            <person name="Yan X."/>
            <person name="He Y."/>
            <person name="Liu Y."/>
            <person name="Wang X."/>
            <person name="Xiang C."/>
            <person name="Varshney R.K."/>
            <person name="Ding H."/>
            <person name="Gao S."/>
            <person name="Zong X."/>
        </authorList>
    </citation>
    <scope>NUCLEOTIDE SEQUENCE [LARGE SCALE GENOMIC DNA]</scope>
    <source>
        <strain evidence="7 8">cv. Zhongwan 6</strain>
    </source>
</reference>
<dbReference type="InterPro" id="IPR044861">
    <property type="entry name" value="IPNS-like_FE2OG_OXY"/>
</dbReference>
<dbReference type="Gramene" id="PSAT_LOCUS12034_t1">
    <property type="protein sequence ID" value="CAL5192123.1"/>
    <property type="gene ID" value="PSAT_LOCUS12034"/>
</dbReference>
<dbReference type="Pfam" id="PF03171">
    <property type="entry name" value="2OG-FeII_Oxy"/>
    <property type="match status" value="1"/>
</dbReference>
<evidence type="ECO:0000256" key="2">
    <source>
        <dbReference type="ARBA" id="ARBA00022723"/>
    </source>
</evidence>
<evidence type="ECO:0000256" key="4">
    <source>
        <dbReference type="ARBA" id="ARBA00023004"/>
    </source>
</evidence>
<proteinExistence type="inferred from homology"/>
<organism evidence="7 8">
    <name type="scientific">Pisum sativum</name>
    <name type="common">Garden pea</name>
    <name type="synonym">Lathyrus oleraceus</name>
    <dbReference type="NCBI Taxonomy" id="3888"/>
    <lineage>
        <taxon>Eukaryota</taxon>
        <taxon>Viridiplantae</taxon>
        <taxon>Streptophyta</taxon>
        <taxon>Embryophyta</taxon>
        <taxon>Tracheophyta</taxon>
        <taxon>Spermatophyta</taxon>
        <taxon>Magnoliopsida</taxon>
        <taxon>eudicotyledons</taxon>
        <taxon>Gunneridae</taxon>
        <taxon>Pentapetalae</taxon>
        <taxon>rosids</taxon>
        <taxon>fabids</taxon>
        <taxon>Fabales</taxon>
        <taxon>Fabaceae</taxon>
        <taxon>Papilionoideae</taxon>
        <taxon>50 kb inversion clade</taxon>
        <taxon>NPAAA clade</taxon>
        <taxon>Hologalegina</taxon>
        <taxon>IRL clade</taxon>
        <taxon>Fabeae</taxon>
        <taxon>Lathyrus</taxon>
    </lineage>
</organism>
<comment type="similarity">
    <text evidence="1 5">Belongs to the iron/ascorbate-dependent oxidoreductase family.</text>
</comment>
<name>A0A9D4XZB3_PEA</name>
<comment type="caution">
    <text evidence="7">The sequence shown here is derived from an EMBL/GenBank/DDBJ whole genome shotgun (WGS) entry which is preliminary data.</text>
</comment>
<dbReference type="InterPro" id="IPR027443">
    <property type="entry name" value="IPNS-like_sf"/>
</dbReference>
<dbReference type="AlphaFoldDB" id="A0A9D4XZB3"/>
<dbReference type="Proteomes" id="UP001058974">
    <property type="component" value="Chromosome 3"/>
</dbReference>
<dbReference type="InterPro" id="IPR005123">
    <property type="entry name" value="Oxoglu/Fe-dep_dioxygenase_dom"/>
</dbReference>
<dbReference type="PANTHER" id="PTHR47991">
    <property type="entry name" value="OXOGLUTARATE/IRON-DEPENDENT DIOXYGENASE"/>
    <property type="match status" value="1"/>
</dbReference>
<dbReference type="EMBL" id="JAMSHJ010000003">
    <property type="protein sequence ID" value="KAI5429824.1"/>
    <property type="molecule type" value="Genomic_DNA"/>
</dbReference>
<dbReference type="InterPro" id="IPR050295">
    <property type="entry name" value="Plant_2OG-oxidoreductases"/>
</dbReference>